<dbReference type="GO" id="GO:0000155">
    <property type="term" value="F:phosphorelay sensor kinase activity"/>
    <property type="evidence" value="ECO:0007669"/>
    <property type="project" value="InterPro"/>
</dbReference>
<keyword evidence="1" id="KW-1133">Transmembrane helix</keyword>
<feature type="transmembrane region" description="Helical" evidence="1">
    <location>
        <begin position="64"/>
        <end position="81"/>
    </location>
</feature>
<dbReference type="GO" id="GO:0016020">
    <property type="term" value="C:membrane"/>
    <property type="evidence" value="ECO:0007669"/>
    <property type="project" value="InterPro"/>
</dbReference>
<keyword evidence="3" id="KW-0808">Transferase</keyword>
<name>A0A6N8S5K2_9HYPH</name>
<dbReference type="Pfam" id="PF06580">
    <property type="entry name" value="His_kinase"/>
    <property type="match status" value="1"/>
</dbReference>
<evidence type="ECO:0000256" key="1">
    <source>
        <dbReference type="SAM" id="Phobius"/>
    </source>
</evidence>
<proteinExistence type="predicted"/>
<accession>A0A6N8S5K2</accession>
<dbReference type="InterPro" id="IPR036890">
    <property type="entry name" value="HATPase_C_sf"/>
</dbReference>
<dbReference type="Gene3D" id="3.30.565.10">
    <property type="entry name" value="Histidine kinase-like ATPase, C-terminal domain"/>
    <property type="match status" value="1"/>
</dbReference>
<dbReference type="PANTHER" id="PTHR34220">
    <property type="entry name" value="SENSOR HISTIDINE KINASE YPDA"/>
    <property type="match status" value="1"/>
</dbReference>
<feature type="transmembrane region" description="Helical" evidence="1">
    <location>
        <begin position="33"/>
        <end position="52"/>
    </location>
</feature>
<keyword evidence="4" id="KW-1185">Reference proteome</keyword>
<reference evidence="3 4" key="1">
    <citation type="submission" date="2019-12" db="EMBL/GenBank/DDBJ databases">
        <title>Shinella kummerowiae sp. nov., a symbiotic bacterium isolated from root nodules of the herbal legume Kummerowia stipulacea.</title>
        <authorList>
            <person name="Gao J."/>
        </authorList>
    </citation>
    <scope>NUCLEOTIDE SEQUENCE [LARGE SCALE GENOMIC DNA]</scope>
    <source>
        <strain evidence="3 4">CCBAU 25048</strain>
    </source>
</reference>
<feature type="domain" description="Signal transduction histidine kinase internal region" evidence="2">
    <location>
        <begin position="175"/>
        <end position="254"/>
    </location>
</feature>
<dbReference type="RefSeq" id="WP_160857025.1">
    <property type="nucleotide sequence ID" value="NZ_WUMK01000001.1"/>
</dbReference>
<dbReference type="AlphaFoldDB" id="A0A6N8S5K2"/>
<feature type="transmembrane region" description="Helical" evidence="1">
    <location>
        <begin position="135"/>
        <end position="159"/>
    </location>
</feature>
<evidence type="ECO:0000313" key="4">
    <source>
        <dbReference type="Proteomes" id="UP000435802"/>
    </source>
</evidence>
<comment type="caution">
    <text evidence="3">The sequence shown here is derived from an EMBL/GenBank/DDBJ whole genome shotgun (WGS) entry which is preliminary data.</text>
</comment>
<evidence type="ECO:0000313" key="3">
    <source>
        <dbReference type="EMBL" id="MXN44043.1"/>
    </source>
</evidence>
<dbReference type="OrthoDB" id="2514702at2"/>
<keyword evidence="1" id="KW-0812">Transmembrane</keyword>
<gene>
    <name evidence="3" type="ORF">GR138_02510</name>
</gene>
<keyword evidence="1" id="KW-0472">Membrane</keyword>
<feature type="transmembrane region" description="Helical" evidence="1">
    <location>
        <begin position="93"/>
        <end position="115"/>
    </location>
</feature>
<dbReference type="Proteomes" id="UP000435802">
    <property type="component" value="Unassembled WGS sequence"/>
</dbReference>
<dbReference type="EMBL" id="WUMK01000001">
    <property type="protein sequence ID" value="MXN44043.1"/>
    <property type="molecule type" value="Genomic_DNA"/>
</dbReference>
<dbReference type="InterPro" id="IPR010559">
    <property type="entry name" value="Sig_transdc_His_kin_internal"/>
</dbReference>
<dbReference type="PANTHER" id="PTHR34220:SF7">
    <property type="entry name" value="SENSOR HISTIDINE KINASE YPDA"/>
    <property type="match status" value="1"/>
</dbReference>
<evidence type="ECO:0000259" key="2">
    <source>
        <dbReference type="Pfam" id="PF06580"/>
    </source>
</evidence>
<protein>
    <submittedName>
        <fullName evidence="3">Sensor histidine kinase</fullName>
    </submittedName>
</protein>
<sequence>MASLTEAGFGLAARDDKARDWGRGEQRAAIRKLAAAYWAAVFVSTSVLWGIAGTDPVESAPGKLASIAFALLLTIGMTWLLKRTLTRPLWQQAAAAFGLSLLAAPVSAVVDFFIYVVCVYPEPAYFDTREFAFGLIFGMSLFFGWCCLYLALSYSFALADGERRMAALREEALSAQMRALAYQVNPHFLFNTLNSMAGLIEEGANTNARAMVLQLSGFLRKTLSLDPTEDIPLREELALQSDYLAVESTRFSDRMNVVFSVEDAAQDVRVPPLILQPIFENAVKYGVGATRGAVEIALRAEVKDGALALTVENDVPMDMAGTMPPGMGIGLRNVADRMATHFPEGAMLSSGYVRPGRFAVSLTLPLVRS</sequence>
<keyword evidence="3" id="KW-0418">Kinase</keyword>
<organism evidence="3 4">
    <name type="scientific">Shinella kummerowiae</name>
    <dbReference type="NCBI Taxonomy" id="417745"/>
    <lineage>
        <taxon>Bacteria</taxon>
        <taxon>Pseudomonadati</taxon>
        <taxon>Pseudomonadota</taxon>
        <taxon>Alphaproteobacteria</taxon>
        <taxon>Hyphomicrobiales</taxon>
        <taxon>Rhizobiaceae</taxon>
        <taxon>Shinella</taxon>
    </lineage>
</organism>
<dbReference type="InterPro" id="IPR050640">
    <property type="entry name" value="Bact_2-comp_sensor_kinase"/>
</dbReference>
<dbReference type="SUPFAM" id="SSF55874">
    <property type="entry name" value="ATPase domain of HSP90 chaperone/DNA topoisomerase II/histidine kinase"/>
    <property type="match status" value="1"/>
</dbReference>